<keyword evidence="2" id="KW-0456">Lyase</keyword>
<name>A0A850PZ79_9MYCO</name>
<dbReference type="Gene3D" id="3.20.20.10">
    <property type="entry name" value="Alanine racemase"/>
    <property type="match status" value="1"/>
</dbReference>
<proteinExistence type="inferred from homology"/>
<sequence length="420" mass="44812">MAVPNKALMNRAAVRALADQPLDWSFKGVPTQWWGRTPAQIVASAPELVTAGAFGPVCVLHADALTHNLAVMATWCRERGVQLAPHGKTHMSPQLAARQIDAGACAITVATVGQAAVYRAFGVGDLVLANELVDEAGLAWLAAELERDRDLRFVCWVDSVRGVELMTSALAGAPRAVDVCVELGMPGGRTGCRSREQVDEVARAAAASSRLRLVGVAGYEASRGHEVTPDGLLAVTGYLSEMRAATLRLAPLFETDSVLVSAGGSSYFDAVADVLTGWPGALSVRTVLRSGCYLTHDHGLYARTSPLTRDGRTGLRPALEIRAQVISRPEDGLAILTMGRRDVAFDQGLPIPLEMPGGAVTTLNDQHAFLTLAPGDRSRAPVGAWLRFGISHPCTVFDKWRVIPVLDADGHVVDLIRTFF</sequence>
<dbReference type="PANTHER" id="PTHR28004">
    <property type="entry name" value="ZGC:162816-RELATED"/>
    <property type="match status" value="1"/>
</dbReference>
<organism evidence="4 5">
    <name type="scientific">Mycolicibacterium hippocampi</name>
    <dbReference type="NCBI Taxonomy" id="659824"/>
    <lineage>
        <taxon>Bacteria</taxon>
        <taxon>Bacillati</taxon>
        <taxon>Actinomycetota</taxon>
        <taxon>Actinomycetes</taxon>
        <taxon>Mycobacteriales</taxon>
        <taxon>Mycobacteriaceae</taxon>
        <taxon>Mycolicibacterium</taxon>
    </lineage>
</organism>
<protein>
    <submittedName>
        <fullName evidence="4">D-serine deaminase</fullName>
    </submittedName>
</protein>
<evidence type="ECO:0000259" key="3">
    <source>
        <dbReference type="SMART" id="SM01119"/>
    </source>
</evidence>
<gene>
    <name evidence="4" type="ORF">HLY00_3655</name>
</gene>
<dbReference type="InterPro" id="IPR001608">
    <property type="entry name" value="Ala_racemase_N"/>
</dbReference>
<dbReference type="EMBL" id="JABFYL010000049">
    <property type="protein sequence ID" value="NVN53310.1"/>
    <property type="molecule type" value="Genomic_DNA"/>
</dbReference>
<dbReference type="GO" id="GO:0016829">
    <property type="term" value="F:lyase activity"/>
    <property type="evidence" value="ECO:0007669"/>
    <property type="project" value="UniProtKB-KW"/>
</dbReference>
<dbReference type="Pfam" id="PF14031">
    <property type="entry name" value="D-ser_dehydrat"/>
    <property type="match status" value="1"/>
</dbReference>
<dbReference type="Gene3D" id="2.40.37.20">
    <property type="entry name" value="D-serine dehydratase-like domain"/>
    <property type="match status" value="1"/>
</dbReference>
<dbReference type="InterPro" id="IPR042208">
    <property type="entry name" value="D-ser_dehydrat-like_sf"/>
</dbReference>
<dbReference type="RefSeq" id="WP_178361546.1">
    <property type="nucleotide sequence ID" value="NZ_JABFYL010000049.1"/>
</dbReference>
<evidence type="ECO:0000256" key="2">
    <source>
        <dbReference type="ARBA" id="ARBA00023239"/>
    </source>
</evidence>
<dbReference type="PANTHER" id="PTHR28004:SF8">
    <property type="entry name" value="D-SERINE DEAMINASE"/>
    <property type="match status" value="1"/>
</dbReference>
<dbReference type="AlphaFoldDB" id="A0A850PZ79"/>
<keyword evidence="5" id="KW-1185">Reference proteome</keyword>
<feature type="domain" description="D-serine dehydratase-like" evidence="3">
    <location>
        <begin position="318"/>
        <end position="407"/>
    </location>
</feature>
<reference evidence="4 5" key="1">
    <citation type="submission" date="2020-05" db="EMBL/GenBank/DDBJ databases">
        <title>Draft genome sequence of Mycobacterium hippocampi DL, isolated from European seabass, Dicentrarchus labrax, reared in fish farms.</title>
        <authorList>
            <person name="Stathopoulou P."/>
            <person name="Asimakis E."/>
            <person name="Tzokas K."/>
            <person name="Batargias C."/>
            <person name="Tsiamis G."/>
        </authorList>
    </citation>
    <scope>NUCLEOTIDE SEQUENCE [LARGE SCALE GENOMIC DNA]</scope>
    <source>
        <strain evidence="4 5">DL</strain>
    </source>
</reference>
<dbReference type="SUPFAM" id="SSF51419">
    <property type="entry name" value="PLP-binding barrel"/>
    <property type="match status" value="1"/>
</dbReference>
<dbReference type="Pfam" id="PF01168">
    <property type="entry name" value="Ala_racemase_N"/>
    <property type="match status" value="1"/>
</dbReference>
<dbReference type="InterPro" id="IPR051466">
    <property type="entry name" value="D-amino_acid_metab_enzyme"/>
</dbReference>
<evidence type="ECO:0000256" key="1">
    <source>
        <dbReference type="ARBA" id="ARBA00005323"/>
    </source>
</evidence>
<comment type="caution">
    <text evidence="4">The sequence shown here is derived from an EMBL/GenBank/DDBJ whole genome shotgun (WGS) entry which is preliminary data.</text>
</comment>
<accession>A0A850PZ79</accession>
<comment type="similarity">
    <text evidence="1">Belongs to the DSD1 family.</text>
</comment>
<dbReference type="InterPro" id="IPR026956">
    <property type="entry name" value="D-ser_dehydrat-like_dom"/>
</dbReference>
<dbReference type="InterPro" id="IPR029066">
    <property type="entry name" value="PLP-binding_barrel"/>
</dbReference>
<dbReference type="Proteomes" id="UP000570517">
    <property type="component" value="Unassembled WGS sequence"/>
</dbReference>
<evidence type="ECO:0000313" key="5">
    <source>
        <dbReference type="Proteomes" id="UP000570517"/>
    </source>
</evidence>
<dbReference type="SMART" id="SM01119">
    <property type="entry name" value="D-ser_dehydrat"/>
    <property type="match status" value="1"/>
</dbReference>
<evidence type="ECO:0000313" key="4">
    <source>
        <dbReference type="EMBL" id="NVN53310.1"/>
    </source>
</evidence>